<evidence type="ECO:0000313" key="1">
    <source>
        <dbReference type="EMBL" id="JAD90488.1"/>
    </source>
</evidence>
<reference evidence="1" key="1">
    <citation type="submission" date="2014-09" db="EMBL/GenBank/DDBJ databases">
        <authorList>
            <person name="Magalhaes I.L.F."/>
            <person name="Oliveira U."/>
            <person name="Santos F.R."/>
            <person name="Vidigal T.H.D.A."/>
            <person name="Brescovit A.D."/>
            <person name="Santos A.J."/>
        </authorList>
    </citation>
    <scope>NUCLEOTIDE SEQUENCE</scope>
    <source>
        <tissue evidence="1">Shoot tissue taken approximately 20 cm above the soil surface</tissue>
    </source>
</reference>
<dbReference type="AlphaFoldDB" id="A0A0A9DUW6"/>
<protein>
    <submittedName>
        <fullName evidence="1">Uncharacterized protein</fullName>
    </submittedName>
</protein>
<sequence length="62" mass="7021">MHILFVPLNLKCCTSSLGQIPAESLGNLSELTWLSSFQGWYARHLANLILVFYLIPCYFCSP</sequence>
<organism evidence="1">
    <name type="scientific">Arundo donax</name>
    <name type="common">Giant reed</name>
    <name type="synonym">Donax arundinaceus</name>
    <dbReference type="NCBI Taxonomy" id="35708"/>
    <lineage>
        <taxon>Eukaryota</taxon>
        <taxon>Viridiplantae</taxon>
        <taxon>Streptophyta</taxon>
        <taxon>Embryophyta</taxon>
        <taxon>Tracheophyta</taxon>
        <taxon>Spermatophyta</taxon>
        <taxon>Magnoliopsida</taxon>
        <taxon>Liliopsida</taxon>
        <taxon>Poales</taxon>
        <taxon>Poaceae</taxon>
        <taxon>PACMAD clade</taxon>
        <taxon>Arundinoideae</taxon>
        <taxon>Arundineae</taxon>
        <taxon>Arundo</taxon>
    </lineage>
</organism>
<proteinExistence type="predicted"/>
<name>A0A0A9DUW6_ARUDO</name>
<dbReference type="EMBL" id="GBRH01207407">
    <property type="protein sequence ID" value="JAD90488.1"/>
    <property type="molecule type" value="Transcribed_RNA"/>
</dbReference>
<reference evidence="1" key="2">
    <citation type="journal article" date="2015" name="Data Brief">
        <title>Shoot transcriptome of the giant reed, Arundo donax.</title>
        <authorList>
            <person name="Barrero R.A."/>
            <person name="Guerrero F.D."/>
            <person name="Moolhuijzen P."/>
            <person name="Goolsby J.A."/>
            <person name="Tidwell J."/>
            <person name="Bellgard S.E."/>
            <person name="Bellgard M.I."/>
        </authorList>
    </citation>
    <scope>NUCLEOTIDE SEQUENCE</scope>
    <source>
        <tissue evidence="1">Shoot tissue taken approximately 20 cm above the soil surface</tissue>
    </source>
</reference>
<accession>A0A0A9DUW6</accession>